<dbReference type="InterPro" id="IPR020449">
    <property type="entry name" value="Tscrpt_reg_AraC-type_HTH"/>
</dbReference>
<accession>A0A366J104</accession>
<dbReference type="PROSITE" id="PS01124">
    <property type="entry name" value="HTH_ARAC_FAMILY_2"/>
    <property type="match status" value="1"/>
</dbReference>
<dbReference type="Proteomes" id="UP000252792">
    <property type="component" value="Unassembled WGS sequence"/>
</dbReference>
<dbReference type="PANTHER" id="PTHR47894">
    <property type="entry name" value="HTH-TYPE TRANSCRIPTIONAL REGULATOR GADX"/>
    <property type="match status" value="1"/>
</dbReference>
<dbReference type="InterPro" id="IPR009057">
    <property type="entry name" value="Homeodomain-like_sf"/>
</dbReference>
<evidence type="ECO:0000313" key="6">
    <source>
        <dbReference type="Proteomes" id="UP000252792"/>
    </source>
</evidence>
<dbReference type="RefSeq" id="WP_113917843.1">
    <property type="nucleotide sequence ID" value="NZ_QNSE01000012.1"/>
</dbReference>
<keyword evidence="1" id="KW-0805">Transcription regulation</keyword>
<dbReference type="GO" id="GO:0003700">
    <property type="term" value="F:DNA-binding transcription factor activity"/>
    <property type="evidence" value="ECO:0007669"/>
    <property type="project" value="InterPro"/>
</dbReference>
<feature type="domain" description="HTH araC/xylS-type" evidence="4">
    <location>
        <begin position="159"/>
        <end position="256"/>
    </location>
</feature>
<keyword evidence="2" id="KW-0238">DNA-binding</keyword>
<evidence type="ECO:0000313" key="5">
    <source>
        <dbReference type="EMBL" id="RBP80070.1"/>
    </source>
</evidence>
<dbReference type="PANTHER" id="PTHR47894:SF4">
    <property type="entry name" value="HTH-TYPE TRANSCRIPTIONAL REGULATOR GADX"/>
    <property type="match status" value="1"/>
</dbReference>
<proteinExistence type="predicted"/>
<dbReference type="GO" id="GO:0005829">
    <property type="term" value="C:cytosol"/>
    <property type="evidence" value="ECO:0007669"/>
    <property type="project" value="TreeGrafter"/>
</dbReference>
<organism evidence="5 6">
    <name type="scientific">Marinomonas rhizomae</name>
    <dbReference type="NCBI Taxonomy" id="491948"/>
    <lineage>
        <taxon>Bacteria</taxon>
        <taxon>Pseudomonadati</taxon>
        <taxon>Pseudomonadota</taxon>
        <taxon>Gammaproteobacteria</taxon>
        <taxon>Oceanospirillales</taxon>
        <taxon>Oceanospirillaceae</taxon>
        <taxon>Marinomonas</taxon>
    </lineage>
</organism>
<dbReference type="InterPro" id="IPR018060">
    <property type="entry name" value="HTH_AraC"/>
</dbReference>
<evidence type="ECO:0000256" key="3">
    <source>
        <dbReference type="ARBA" id="ARBA00023163"/>
    </source>
</evidence>
<dbReference type="Gene3D" id="1.10.10.60">
    <property type="entry name" value="Homeodomain-like"/>
    <property type="match status" value="1"/>
</dbReference>
<name>A0A366J104_9GAMM</name>
<dbReference type="OrthoDB" id="9783876at2"/>
<dbReference type="EMBL" id="QNSE01000012">
    <property type="protein sequence ID" value="RBP80070.1"/>
    <property type="molecule type" value="Genomic_DNA"/>
</dbReference>
<dbReference type="Pfam" id="PF12833">
    <property type="entry name" value="HTH_18"/>
    <property type="match status" value="1"/>
</dbReference>
<comment type="caution">
    <text evidence="5">The sequence shown here is derived from an EMBL/GenBank/DDBJ whole genome shotgun (WGS) entry which is preliminary data.</text>
</comment>
<dbReference type="SUPFAM" id="SSF46689">
    <property type="entry name" value="Homeodomain-like"/>
    <property type="match status" value="1"/>
</dbReference>
<reference evidence="5 6" key="1">
    <citation type="submission" date="2018-06" db="EMBL/GenBank/DDBJ databases">
        <title>Genomic Encyclopedia of Type Strains, Phase III (KMG-III): the genomes of soil and plant-associated and newly described type strains.</title>
        <authorList>
            <person name="Whitman W."/>
        </authorList>
    </citation>
    <scope>NUCLEOTIDE SEQUENCE [LARGE SCALE GENOMIC DNA]</scope>
    <source>
        <strain evidence="5 6">CECT 7377</strain>
    </source>
</reference>
<evidence type="ECO:0000256" key="2">
    <source>
        <dbReference type="ARBA" id="ARBA00023125"/>
    </source>
</evidence>
<keyword evidence="6" id="KW-1185">Reference proteome</keyword>
<dbReference type="SMART" id="SM00342">
    <property type="entry name" value="HTH_ARAC"/>
    <property type="match status" value="1"/>
</dbReference>
<dbReference type="GO" id="GO:0000976">
    <property type="term" value="F:transcription cis-regulatory region binding"/>
    <property type="evidence" value="ECO:0007669"/>
    <property type="project" value="TreeGrafter"/>
</dbReference>
<protein>
    <submittedName>
        <fullName evidence="5">AraC family transcriptional regulator</fullName>
    </submittedName>
</protein>
<keyword evidence="3" id="KW-0804">Transcription</keyword>
<sequence length="257" mass="30026">MSPVFKVSQMYGLQTQRLRNVAILTPSLFKIRSGRKRLFWQDDVLEFDASILLLTKAGQQLTFENEPSKERFLSVQMSFLLPPAEDMIQMSIKVAKNECSPRFKPNRSVMVSLDFLLELDTQSVSETIQAYWLNGFYQQLAEAGKLHLLFEGHSVSFEQKITELLQQAPWQDYQLDQVATHFSMSRATLIRRLKEENTQFRTLLTRVRMNHALSLMQQGYRQQIDIAVRCGYQSQERFSQRFYKSFGITPSQYIKTL</sequence>
<evidence type="ECO:0000256" key="1">
    <source>
        <dbReference type="ARBA" id="ARBA00023015"/>
    </source>
</evidence>
<dbReference type="PRINTS" id="PR00032">
    <property type="entry name" value="HTHARAC"/>
</dbReference>
<evidence type="ECO:0000259" key="4">
    <source>
        <dbReference type="PROSITE" id="PS01124"/>
    </source>
</evidence>
<gene>
    <name evidence="5" type="ORF">DFP80_112126</name>
</gene>
<dbReference type="AlphaFoldDB" id="A0A366J104"/>